<sequence>MIALAITGDPGVGKTTLLMKIVEFMRSRSIYVYGFYCPEVREIGKRIGFKIVDIARGTQGWLAVIPEKAIELGYDINNMKRVGKYVTIEGEAERIGRESLIRQQKGVLVIDEIGPMELSITGLRKAIIQALYEATDILVAIHRNMKDFEIINALNKKGVQILTLTKLNRNRIYEEVLNKVKSEILATKN</sequence>
<dbReference type="AlphaFoldDB" id="A0A7J2U1Q2"/>
<evidence type="ECO:0000256" key="1">
    <source>
        <dbReference type="ARBA" id="ARBA00022741"/>
    </source>
</evidence>
<dbReference type="PANTHER" id="PTHR43146">
    <property type="entry name" value="CANCER-RELATED NUCLEOSIDE-TRIPHOSPHATASE"/>
    <property type="match status" value="1"/>
</dbReference>
<dbReference type="SUPFAM" id="SSF52540">
    <property type="entry name" value="P-loop containing nucleoside triphosphate hydrolases"/>
    <property type="match status" value="1"/>
</dbReference>
<protein>
    <recommendedName>
        <fullName evidence="4">Nucleoside-triphosphatase ENO26_02055</fullName>
        <shortName evidence="4">NTPase</shortName>
        <ecNumber evidence="4">3.6.1.15</ecNumber>
    </recommendedName>
    <alternativeName>
        <fullName evidence="4">Nucleoside triphosphate phosphohydrolase</fullName>
    </alternativeName>
</protein>
<dbReference type="InterPro" id="IPR004948">
    <property type="entry name" value="Nuc-triphosphatase_THEP1"/>
</dbReference>
<comment type="caution">
    <text evidence="5">The sequence shown here is derived from an EMBL/GenBank/DDBJ whole genome shotgun (WGS) entry which is preliminary data.</text>
</comment>
<dbReference type="EC" id="3.6.1.15" evidence="4"/>
<comment type="function">
    <text evidence="4">Has nucleotide phosphatase activity towards ATP, GTP, CTP, TTP and UTP. May hydrolyze nucleoside diphosphates with lower efficiency.</text>
</comment>
<keyword evidence="1 4" id="KW-0547">Nucleotide-binding</keyword>
<keyword evidence="3 4" id="KW-0067">ATP-binding</keyword>
<organism evidence="5">
    <name type="scientific">Ignisphaera aggregans</name>
    <dbReference type="NCBI Taxonomy" id="334771"/>
    <lineage>
        <taxon>Archaea</taxon>
        <taxon>Thermoproteota</taxon>
        <taxon>Thermoprotei</taxon>
        <taxon>Desulfurococcales</taxon>
        <taxon>Desulfurococcaceae</taxon>
        <taxon>Ignisphaera</taxon>
    </lineage>
</organism>
<feature type="binding site" evidence="4">
    <location>
        <begin position="107"/>
        <end position="114"/>
    </location>
    <ligand>
        <name>ATP</name>
        <dbReference type="ChEBI" id="CHEBI:30616"/>
    </ligand>
</feature>
<name>A0A7J2U1Q2_9CREN</name>
<dbReference type="InterPro" id="IPR027417">
    <property type="entry name" value="P-loop_NTPase"/>
</dbReference>
<evidence type="ECO:0000256" key="4">
    <source>
        <dbReference type="HAMAP-Rule" id="MF_00796"/>
    </source>
</evidence>
<dbReference type="HAMAP" id="MF_00796">
    <property type="entry name" value="NTPase_1"/>
    <property type="match status" value="1"/>
</dbReference>
<dbReference type="EMBL" id="DSEU01000008">
    <property type="protein sequence ID" value="HEM66345.1"/>
    <property type="molecule type" value="Genomic_DNA"/>
</dbReference>
<dbReference type="Pfam" id="PF03266">
    <property type="entry name" value="NTPase_1"/>
    <property type="match status" value="1"/>
</dbReference>
<dbReference type="PANTHER" id="PTHR43146:SF1">
    <property type="entry name" value="CANCER-RELATED NUCLEOSIDE-TRIPHOSPHATASE"/>
    <property type="match status" value="1"/>
</dbReference>
<keyword evidence="2 4" id="KW-0378">Hydrolase</keyword>
<evidence type="ECO:0000256" key="3">
    <source>
        <dbReference type="ARBA" id="ARBA00022840"/>
    </source>
</evidence>
<evidence type="ECO:0000313" key="5">
    <source>
        <dbReference type="EMBL" id="HEM66345.1"/>
    </source>
</evidence>
<dbReference type="GO" id="GO:0005524">
    <property type="term" value="F:ATP binding"/>
    <property type="evidence" value="ECO:0007669"/>
    <property type="project" value="UniProtKB-UniRule"/>
</dbReference>
<gene>
    <name evidence="5" type="ORF">ENO26_02055</name>
</gene>
<reference evidence="5" key="1">
    <citation type="journal article" date="2020" name="mSystems">
        <title>Genome- and Community-Level Interaction Insights into Carbon Utilization and Element Cycling Functions of Hydrothermarchaeota in Hydrothermal Sediment.</title>
        <authorList>
            <person name="Zhou Z."/>
            <person name="Liu Y."/>
            <person name="Xu W."/>
            <person name="Pan J."/>
            <person name="Luo Z.H."/>
            <person name="Li M."/>
        </authorList>
    </citation>
    <scope>NUCLEOTIDE SEQUENCE [LARGE SCALE GENOMIC DNA]</scope>
    <source>
        <strain evidence="5">SpSt-125</strain>
    </source>
</reference>
<dbReference type="GO" id="GO:0017111">
    <property type="term" value="F:ribonucleoside triphosphate phosphatase activity"/>
    <property type="evidence" value="ECO:0007669"/>
    <property type="project" value="UniProtKB-UniRule"/>
</dbReference>
<evidence type="ECO:0000256" key="2">
    <source>
        <dbReference type="ARBA" id="ARBA00022801"/>
    </source>
</evidence>
<comment type="similarity">
    <text evidence="4">Belongs to the THEP1 NTPase family.</text>
</comment>
<dbReference type="Gene3D" id="3.40.50.300">
    <property type="entry name" value="P-loop containing nucleotide triphosphate hydrolases"/>
    <property type="match status" value="1"/>
</dbReference>
<comment type="catalytic activity">
    <reaction evidence="4">
        <text>a ribonucleoside 5'-triphosphate + H2O = a ribonucleoside 5'-diphosphate + phosphate + H(+)</text>
        <dbReference type="Rhea" id="RHEA:23680"/>
        <dbReference type="ChEBI" id="CHEBI:15377"/>
        <dbReference type="ChEBI" id="CHEBI:15378"/>
        <dbReference type="ChEBI" id="CHEBI:43474"/>
        <dbReference type="ChEBI" id="CHEBI:57930"/>
        <dbReference type="ChEBI" id="CHEBI:61557"/>
        <dbReference type="EC" id="3.6.1.15"/>
    </reaction>
</comment>
<feature type="binding site" evidence="4">
    <location>
        <begin position="8"/>
        <end position="15"/>
    </location>
    <ligand>
        <name>ATP</name>
        <dbReference type="ChEBI" id="CHEBI:30616"/>
    </ligand>
</feature>
<accession>A0A7J2U1Q2</accession>
<proteinExistence type="inferred from homology"/>